<dbReference type="PANTHER" id="PTHR38567:SF1">
    <property type="entry name" value="DUF4291 DOMAIN-CONTAINING PROTEIN"/>
    <property type="match status" value="1"/>
</dbReference>
<accession>A0ABW1AHM5</accession>
<organism evidence="1 2">
    <name type="scientific">Actinomadura rugatobispora</name>
    <dbReference type="NCBI Taxonomy" id="1994"/>
    <lineage>
        <taxon>Bacteria</taxon>
        <taxon>Bacillati</taxon>
        <taxon>Actinomycetota</taxon>
        <taxon>Actinomycetes</taxon>
        <taxon>Streptosporangiales</taxon>
        <taxon>Thermomonosporaceae</taxon>
        <taxon>Actinomadura</taxon>
    </lineage>
</organism>
<reference evidence="2" key="1">
    <citation type="journal article" date="2019" name="Int. J. Syst. Evol. Microbiol.">
        <title>The Global Catalogue of Microorganisms (GCM) 10K type strain sequencing project: providing services to taxonomists for standard genome sequencing and annotation.</title>
        <authorList>
            <consortium name="The Broad Institute Genomics Platform"/>
            <consortium name="The Broad Institute Genome Sequencing Center for Infectious Disease"/>
            <person name="Wu L."/>
            <person name="Ma J."/>
        </authorList>
    </citation>
    <scope>NUCLEOTIDE SEQUENCE [LARGE SCALE GENOMIC DNA]</scope>
    <source>
        <strain evidence="2">KCTC 42087</strain>
    </source>
</reference>
<evidence type="ECO:0000313" key="1">
    <source>
        <dbReference type="EMBL" id="MFC5754084.1"/>
    </source>
</evidence>
<name>A0ABW1AHM5_9ACTN</name>
<dbReference type="Proteomes" id="UP001596074">
    <property type="component" value="Unassembled WGS sequence"/>
</dbReference>
<dbReference type="InterPro" id="IPR025633">
    <property type="entry name" value="DUF4291"/>
</dbReference>
<dbReference type="PANTHER" id="PTHR38567">
    <property type="entry name" value="DUF4291 DOMAIN-CONTAINING PROTEIN"/>
    <property type="match status" value="1"/>
</dbReference>
<sequence>MRQIRAEFDRDSITVYQAYSPQIGVPAVEHGRFVPPFSRGRMTWIKPSFLWLMARSNWARKPGQEMILAVRITRAGWEEALAEAVPTDPDRKIFAGSDEWRARFAEALVHVQWDPERTLRGQKLEARSIQIGLSRHIVDRYVDEWTLAIEDRTPLVRRIHRLLQDGQTAKAKHLLPPERPYPLSLHLARTVAADAPAPGGHHADPRKA</sequence>
<dbReference type="EMBL" id="JBHSON010000135">
    <property type="protein sequence ID" value="MFC5754084.1"/>
    <property type="molecule type" value="Genomic_DNA"/>
</dbReference>
<comment type="caution">
    <text evidence="1">The sequence shown here is derived from an EMBL/GenBank/DDBJ whole genome shotgun (WGS) entry which is preliminary data.</text>
</comment>
<keyword evidence="2" id="KW-1185">Reference proteome</keyword>
<protein>
    <submittedName>
        <fullName evidence="1">DUF4291 domain-containing protein</fullName>
    </submittedName>
</protein>
<dbReference type="RefSeq" id="WP_378291803.1">
    <property type="nucleotide sequence ID" value="NZ_JBHSON010000135.1"/>
</dbReference>
<gene>
    <name evidence="1" type="ORF">ACFPZN_51415</name>
</gene>
<evidence type="ECO:0000313" key="2">
    <source>
        <dbReference type="Proteomes" id="UP001596074"/>
    </source>
</evidence>
<dbReference type="Pfam" id="PF14124">
    <property type="entry name" value="DUF4291"/>
    <property type="match status" value="1"/>
</dbReference>
<proteinExistence type="predicted"/>